<evidence type="ECO:0000256" key="1">
    <source>
        <dbReference type="ARBA" id="ARBA00004561"/>
    </source>
</evidence>
<keyword evidence="4" id="KW-0281">Fimbrium</keyword>
<dbReference type="AlphaFoldDB" id="K8WLU8"/>
<dbReference type="Gene3D" id="2.60.40.1090">
    <property type="entry name" value="Fimbrial-type adhesion domain"/>
    <property type="match status" value="1"/>
</dbReference>
<evidence type="ECO:0000256" key="5">
    <source>
        <dbReference type="SAM" id="SignalP"/>
    </source>
</evidence>
<feature type="signal peptide" evidence="5">
    <location>
        <begin position="1"/>
        <end position="22"/>
    </location>
</feature>
<accession>K8WLU8</accession>
<keyword evidence="3 5" id="KW-0732">Signal</keyword>
<sequence length="186" mass="19105">MNNKFVLSAAAAIIFAATPALATEKVSGGVIQFTGAVTDTTCTVNGGNPNNMTVALAPITAEIASDGNSLIDEGKAPFSIELSNCAASTTAGSKLNIRFTSDKIDNTGKYLINSDASSAKAGNIGIAIVKKGDTTPLDLRGKTATTIADDKSTETVNFFAHYYRPATGPVTPGNVAAMVTYSLSYL</sequence>
<dbReference type="RefSeq" id="WP_008914379.1">
    <property type="nucleotide sequence ID" value="NZ_CM001773.1"/>
</dbReference>
<protein>
    <recommendedName>
        <fullName evidence="6">Fimbrial-type adhesion domain-containing protein</fullName>
    </recommendedName>
</protein>
<dbReference type="Proteomes" id="UP000010290">
    <property type="component" value="Chromosome"/>
</dbReference>
<comment type="subcellular location">
    <subcellularLocation>
        <location evidence="1">Fimbrium</location>
    </subcellularLocation>
</comment>
<dbReference type="EMBL" id="AKKN01000003">
    <property type="protein sequence ID" value="EKT60921.1"/>
    <property type="molecule type" value="Genomic_DNA"/>
</dbReference>
<evidence type="ECO:0000256" key="2">
    <source>
        <dbReference type="ARBA" id="ARBA00006671"/>
    </source>
</evidence>
<evidence type="ECO:0000259" key="6">
    <source>
        <dbReference type="Pfam" id="PF00419"/>
    </source>
</evidence>
<dbReference type="SUPFAM" id="SSF49401">
    <property type="entry name" value="Bacterial adhesins"/>
    <property type="match status" value="1"/>
</dbReference>
<gene>
    <name evidence="7" type="ORF">OO7_02491</name>
</gene>
<evidence type="ECO:0000313" key="7">
    <source>
        <dbReference type="EMBL" id="EKT60921.1"/>
    </source>
</evidence>
<dbReference type="HOGENOM" id="CLU_088965_2_4_6"/>
<dbReference type="InterPro" id="IPR050263">
    <property type="entry name" value="Bact_Fimbrial_Adh_Pro"/>
</dbReference>
<dbReference type="InterPro" id="IPR008966">
    <property type="entry name" value="Adhesion_dom_sf"/>
</dbReference>
<dbReference type="InterPro" id="IPR000259">
    <property type="entry name" value="Adhesion_dom_fimbrial"/>
</dbReference>
<reference evidence="7 8" key="1">
    <citation type="journal article" date="2012" name="BMC Genomics">
        <title>Comparative genomics of bacteria in the genus Providencia isolated from wild Drosophila melanogaster.</title>
        <authorList>
            <person name="Galac M.R."/>
            <person name="Lazzaro B.P."/>
        </authorList>
    </citation>
    <scope>NUCLEOTIDE SEQUENCE [LARGE SCALE GENOMIC DNA]</scope>
    <source>
        <strain evidence="7 8">DSM 19967</strain>
    </source>
</reference>
<dbReference type="GO" id="GO:0043709">
    <property type="term" value="P:cell adhesion involved in single-species biofilm formation"/>
    <property type="evidence" value="ECO:0007669"/>
    <property type="project" value="TreeGrafter"/>
</dbReference>
<dbReference type="Pfam" id="PF00419">
    <property type="entry name" value="Fimbrial"/>
    <property type="match status" value="1"/>
</dbReference>
<dbReference type="GO" id="GO:0009289">
    <property type="term" value="C:pilus"/>
    <property type="evidence" value="ECO:0007669"/>
    <property type="project" value="UniProtKB-SubCell"/>
</dbReference>
<evidence type="ECO:0000256" key="4">
    <source>
        <dbReference type="ARBA" id="ARBA00023263"/>
    </source>
</evidence>
<dbReference type="PANTHER" id="PTHR33420:SF3">
    <property type="entry name" value="FIMBRIAL SUBUNIT ELFA"/>
    <property type="match status" value="1"/>
</dbReference>
<dbReference type="PANTHER" id="PTHR33420">
    <property type="entry name" value="FIMBRIAL SUBUNIT ELFA-RELATED"/>
    <property type="match status" value="1"/>
</dbReference>
<feature type="domain" description="Fimbrial-type adhesion" evidence="6">
    <location>
        <begin position="31"/>
        <end position="185"/>
    </location>
</feature>
<dbReference type="PATRIC" id="fig|1141660.3.peg.500"/>
<proteinExistence type="inferred from homology"/>
<comment type="caution">
    <text evidence="7">The sequence shown here is derived from an EMBL/GenBank/DDBJ whole genome shotgun (WGS) entry which is preliminary data.</text>
</comment>
<evidence type="ECO:0000256" key="3">
    <source>
        <dbReference type="ARBA" id="ARBA00022729"/>
    </source>
</evidence>
<organism evidence="7 8">
    <name type="scientific">Providencia sneebia DSM 19967</name>
    <dbReference type="NCBI Taxonomy" id="1141660"/>
    <lineage>
        <taxon>Bacteria</taxon>
        <taxon>Pseudomonadati</taxon>
        <taxon>Pseudomonadota</taxon>
        <taxon>Gammaproteobacteria</taxon>
        <taxon>Enterobacterales</taxon>
        <taxon>Morganellaceae</taxon>
        <taxon>Providencia</taxon>
    </lineage>
</organism>
<comment type="similarity">
    <text evidence="2">Belongs to the fimbrial protein family.</text>
</comment>
<feature type="chain" id="PRO_5003921742" description="Fimbrial-type adhesion domain-containing protein" evidence="5">
    <location>
        <begin position="23"/>
        <end position="186"/>
    </location>
</feature>
<name>K8WLU8_9GAMM</name>
<keyword evidence="8" id="KW-1185">Reference proteome</keyword>
<evidence type="ECO:0000313" key="8">
    <source>
        <dbReference type="Proteomes" id="UP000010290"/>
    </source>
</evidence>
<dbReference type="InterPro" id="IPR036937">
    <property type="entry name" value="Adhesion_dom_fimbrial_sf"/>
</dbReference>